<comment type="similarity">
    <text evidence="2">Belongs to the WD repeat HIR1 family.</text>
</comment>
<keyword evidence="7" id="KW-0804">Transcription</keyword>
<dbReference type="SMART" id="SM00320">
    <property type="entry name" value="WD40"/>
    <property type="match status" value="6"/>
</dbReference>
<reference evidence="13 14" key="1">
    <citation type="submission" date="2016-09" db="EMBL/GenBank/DDBJ databases">
        <title>Extensive genetic diversity and differential bi-allelic expression allows diatom success in the polar Southern Ocean.</title>
        <authorList>
            <consortium name="DOE Joint Genome Institute"/>
            <person name="Mock T."/>
            <person name="Otillar R.P."/>
            <person name="Strauss J."/>
            <person name="Dupont C."/>
            <person name="Frickenhaus S."/>
            <person name="Maumus F."/>
            <person name="Mcmullan M."/>
            <person name="Sanges R."/>
            <person name="Schmutz J."/>
            <person name="Toseland A."/>
            <person name="Valas R."/>
            <person name="Veluchamy A."/>
            <person name="Ward B.J."/>
            <person name="Allen A."/>
            <person name="Barry K."/>
            <person name="Falciatore A."/>
            <person name="Ferrante M."/>
            <person name="Fortunato A.E."/>
            <person name="Gloeckner G."/>
            <person name="Gruber A."/>
            <person name="Hipkin R."/>
            <person name="Janech M."/>
            <person name="Kroth P."/>
            <person name="Leese F."/>
            <person name="Lindquist E."/>
            <person name="Lyon B.R."/>
            <person name="Martin J."/>
            <person name="Mayer C."/>
            <person name="Parker M."/>
            <person name="Quesneville H."/>
            <person name="Raymond J."/>
            <person name="Uhlig C."/>
            <person name="Valentin K.U."/>
            <person name="Worden A.Z."/>
            <person name="Armbrust E.V."/>
            <person name="Bowler C."/>
            <person name="Green B."/>
            <person name="Moulton V."/>
            <person name="Van Oosterhout C."/>
            <person name="Grigoriev I."/>
        </authorList>
    </citation>
    <scope>NUCLEOTIDE SEQUENCE [LARGE SCALE GENOMIC DNA]</scope>
    <source>
        <strain evidence="13 14">CCMP1102</strain>
    </source>
</reference>
<dbReference type="GO" id="GO:0031491">
    <property type="term" value="F:nucleosome binding"/>
    <property type="evidence" value="ECO:0007669"/>
    <property type="project" value="TreeGrafter"/>
</dbReference>
<dbReference type="Pfam" id="PF07569">
    <property type="entry name" value="Hira"/>
    <property type="match status" value="1"/>
</dbReference>
<feature type="compositionally biased region" description="Polar residues" evidence="10">
    <location>
        <begin position="135"/>
        <end position="148"/>
    </location>
</feature>
<dbReference type="SUPFAM" id="SSF50978">
    <property type="entry name" value="WD40 repeat-like"/>
    <property type="match status" value="2"/>
</dbReference>
<feature type="compositionally biased region" description="Low complexity" evidence="10">
    <location>
        <begin position="20"/>
        <end position="54"/>
    </location>
</feature>
<feature type="compositionally biased region" description="Low complexity" evidence="10">
    <location>
        <begin position="765"/>
        <end position="776"/>
    </location>
</feature>
<dbReference type="GO" id="GO:0006338">
    <property type="term" value="P:chromatin remodeling"/>
    <property type="evidence" value="ECO:0007669"/>
    <property type="project" value="InterPro"/>
</dbReference>
<name>A0A1E7FU42_9STRA</name>
<dbReference type="GO" id="GO:0005634">
    <property type="term" value="C:nucleus"/>
    <property type="evidence" value="ECO:0007669"/>
    <property type="project" value="UniProtKB-SubCell"/>
</dbReference>
<feature type="domain" description="CAF1B/HIR1 beta-propeller" evidence="12">
    <location>
        <begin position="300"/>
        <end position="654"/>
    </location>
</feature>
<protein>
    <submittedName>
        <fullName evidence="13">WD40 repeat-like protein</fullName>
    </submittedName>
</protein>
<dbReference type="EMBL" id="KV784353">
    <property type="protein sequence ID" value="OEU21680.1"/>
    <property type="molecule type" value="Genomic_DNA"/>
</dbReference>
<dbReference type="Pfam" id="PF00400">
    <property type="entry name" value="WD40"/>
    <property type="match status" value="1"/>
</dbReference>
<keyword evidence="8" id="KW-0539">Nucleus</keyword>
<dbReference type="InterPro" id="IPR036322">
    <property type="entry name" value="WD40_repeat_dom_sf"/>
</dbReference>
<keyword evidence="5" id="KW-0156">Chromatin regulator</keyword>
<dbReference type="Gene3D" id="2.130.10.10">
    <property type="entry name" value="YVTN repeat-like/Quinoprotein amine dehydrogenase"/>
    <property type="match status" value="2"/>
</dbReference>
<organism evidence="13 14">
    <name type="scientific">Fragilariopsis cylindrus CCMP1102</name>
    <dbReference type="NCBI Taxonomy" id="635003"/>
    <lineage>
        <taxon>Eukaryota</taxon>
        <taxon>Sar</taxon>
        <taxon>Stramenopiles</taxon>
        <taxon>Ochrophyta</taxon>
        <taxon>Bacillariophyta</taxon>
        <taxon>Bacillariophyceae</taxon>
        <taxon>Bacillariophycidae</taxon>
        <taxon>Bacillariales</taxon>
        <taxon>Bacillariaceae</taxon>
        <taxon>Fragilariopsis</taxon>
    </lineage>
</organism>
<dbReference type="PROSITE" id="PS50294">
    <property type="entry name" value="WD_REPEATS_REGION"/>
    <property type="match status" value="1"/>
</dbReference>
<dbReference type="GO" id="GO:0006355">
    <property type="term" value="P:regulation of DNA-templated transcription"/>
    <property type="evidence" value="ECO:0007669"/>
    <property type="project" value="InterPro"/>
</dbReference>
<evidence type="ECO:0000256" key="5">
    <source>
        <dbReference type="ARBA" id="ARBA00022853"/>
    </source>
</evidence>
<feature type="region of interest" description="Disordered" evidence="10">
    <location>
        <begin position="575"/>
        <end position="611"/>
    </location>
</feature>
<sequence>MVVAEVPLWVVHSNNANAAIAPPGGSADHKATSSSTTSTNPGSSSVNNTTSNKSSMERASESLTLLDDTNQRGSSSSSGNNGLQKAAIYSVDVHGTKFATGGGDGTVRIWNVNALFPKPKIFIKSHYNKRKNPLLGSTTMTSTASADPNNTTINTINTASAMNNYESSGESSHEETGGEETPNSSPEKSVSGEEEEEQQSKQQQGETTTTTTRRRNGEENTSSLSSSQQQDPVHDLSNVVRRKKDDSVAAAAAASAVVAPTSSPVNNNNSNKEDNSNSNSNSQQRNPTTSYRKQKQPLTTDRLLCTLSAHTGSSVLAVRFSNNGKYLASAGDDAVVCIYAQQKNPNGGNIVPRGNLENHGAAVEHWVRIKLCRGHGLDAVGLAWAPDDSHLVSCSLDSNTPIIVWKLTDLHDHNDHTVTNYSNVICNPYKILGKGIHTSTVKGVTFDPAGTYLASSGDDPSVCIWRAHDDWGLEKRIDSKSGIFRKWNGVDEGGKNIINTLSSQSLFRRLSWSTDGAYICTTNAVVKNKNVASTISREGWAVSNDKGTASGAVNLVGHKQPVVASRHCPYLLNARTSSKKSSKNNDSSSNKVSSDDNHGDNDSDDSDSEPEYSTLLALGDKKGFVTVWSTRKSRPLFKIQCSESRCTVTDLSWGRLSSNSSNGERDQLGDLMLIVSLLDGQVVALRFGIPDEFGKLLKPTEQARVFQVRYGIDLNDSGTGRLGGRRRLFVGDNSGPKLIENPLQFSFENRTNADDADDENENDNENNANNDNTAATQQKELLSSEEIRARQSVSRSKGGKKRIQPLLMQTTALIPPTKKPKLSSDAAPKTMADTLETAMELAEKAASGALAGASGSALPCTVLSISKTGQTLWKDQLLGSSCSAIAASKSWLVVGTSDGCVQIYGTSPTIGWASGSSFRSHPPYILGRPIVALHLREQSSSSQDKEQIRTELLVVTSDGRFAVYVLEPRFKLQYKGSLLPAMTHMLLSADLETDLYLPKLARIQLTETNRLLLLLSLHSVTSSSDGTGGGRGGGTNQPTSVGAGGSLQGFIYDTESDLWMRVADSRFVLSDFYNMLPSMSSSSSKKTSAGELSKLDDSVRMGAGTSTLQRSRRQHNDDLSNNDVASRSHCEDRMSCAVALGAASEFEYWFSKYIKILSLTGNESMLRLVIDIKGESSHGTSNISAAAAATASTTTVAATSSSSTSSYCWWLSESPKVLNYDRVKLVRTVVIPEMSKNRSLQRITNEIAIEIDSLE</sequence>
<feature type="region of interest" description="Disordered" evidence="10">
    <location>
        <begin position="251"/>
        <end position="297"/>
    </location>
</feature>
<feature type="region of interest" description="Disordered" evidence="10">
    <location>
        <begin position="752"/>
        <end position="802"/>
    </location>
</feature>
<evidence type="ECO:0000256" key="2">
    <source>
        <dbReference type="ARBA" id="ARBA00007306"/>
    </source>
</evidence>
<dbReference type="GO" id="GO:0000785">
    <property type="term" value="C:chromatin"/>
    <property type="evidence" value="ECO:0007669"/>
    <property type="project" value="TreeGrafter"/>
</dbReference>
<keyword evidence="4" id="KW-0677">Repeat</keyword>
<dbReference type="GO" id="GO:0006351">
    <property type="term" value="P:DNA-templated transcription"/>
    <property type="evidence" value="ECO:0007669"/>
    <property type="project" value="InterPro"/>
</dbReference>
<proteinExistence type="inferred from homology"/>
<evidence type="ECO:0000256" key="3">
    <source>
        <dbReference type="ARBA" id="ARBA00022574"/>
    </source>
</evidence>
<evidence type="ECO:0000256" key="9">
    <source>
        <dbReference type="PROSITE-ProRule" id="PRU00221"/>
    </source>
</evidence>
<feature type="compositionally biased region" description="Low complexity" evidence="10">
    <location>
        <begin position="200"/>
        <end position="211"/>
    </location>
</feature>
<feature type="compositionally biased region" description="Low complexity" evidence="10">
    <location>
        <begin position="73"/>
        <end position="82"/>
    </location>
</feature>
<feature type="compositionally biased region" description="Low complexity" evidence="10">
    <location>
        <begin position="149"/>
        <end position="158"/>
    </location>
</feature>
<accession>A0A1E7FU42</accession>
<gene>
    <name evidence="13" type="ORF">FRACYDRAFT_223131</name>
</gene>
<evidence type="ECO:0000256" key="1">
    <source>
        <dbReference type="ARBA" id="ARBA00004123"/>
    </source>
</evidence>
<evidence type="ECO:0000256" key="7">
    <source>
        <dbReference type="ARBA" id="ARBA00023163"/>
    </source>
</evidence>
<dbReference type="PANTHER" id="PTHR13831">
    <property type="entry name" value="MEMBER OF THE HIR1 FAMILY OF WD-REPEAT PROTEINS"/>
    <property type="match status" value="1"/>
</dbReference>
<evidence type="ECO:0000256" key="4">
    <source>
        <dbReference type="ARBA" id="ARBA00022737"/>
    </source>
</evidence>
<feature type="region of interest" description="Disordered" evidence="10">
    <location>
        <begin position="1106"/>
        <end position="1125"/>
    </location>
</feature>
<dbReference type="GO" id="GO:0000417">
    <property type="term" value="C:HIR complex"/>
    <property type="evidence" value="ECO:0007669"/>
    <property type="project" value="TreeGrafter"/>
</dbReference>
<feature type="region of interest" description="Disordered" evidence="10">
    <location>
        <begin position="131"/>
        <end position="235"/>
    </location>
</feature>
<feature type="compositionally biased region" description="Polar residues" evidence="10">
    <location>
        <begin position="283"/>
        <end position="297"/>
    </location>
</feature>
<dbReference type="KEGG" id="fcy:FRACYDRAFT_223131"/>
<dbReference type="InterPro" id="IPR001680">
    <property type="entry name" value="WD40_rpt"/>
</dbReference>
<dbReference type="PROSITE" id="PS50082">
    <property type="entry name" value="WD_REPEATS_2"/>
    <property type="match status" value="2"/>
</dbReference>
<dbReference type="InterPro" id="IPR031120">
    <property type="entry name" value="HIR1-like"/>
</dbReference>
<keyword evidence="3 9" id="KW-0853">WD repeat</keyword>
<keyword evidence="14" id="KW-1185">Reference proteome</keyword>
<dbReference type="InterPro" id="IPR011494">
    <property type="entry name" value="HIRA-like_C"/>
</dbReference>
<dbReference type="InParanoid" id="A0A1E7FU42"/>
<feature type="repeat" description="WD" evidence="9">
    <location>
        <begin position="95"/>
        <end position="113"/>
    </location>
</feature>
<dbReference type="InterPro" id="IPR015943">
    <property type="entry name" value="WD40/YVTN_repeat-like_dom_sf"/>
</dbReference>
<evidence type="ECO:0000256" key="8">
    <source>
        <dbReference type="ARBA" id="ARBA00023242"/>
    </source>
</evidence>
<dbReference type="OrthoDB" id="1741719at2759"/>
<dbReference type="PANTHER" id="PTHR13831:SF0">
    <property type="entry name" value="PROTEIN HIRA"/>
    <property type="match status" value="1"/>
</dbReference>
<evidence type="ECO:0000259" key="11">
    <source>
        <dbReference type="Pfam" id="PF07569"/>
    </source>
</evidence>
<evidence type="ECO:0000256" key="6">
    <source>
        <dbReference type="ARBA" id="ARBA00023015"/>
    </source>
</evidence>
<feature type="compositionally biased region" description="Gly residues" evidence="10">
    <location>
        <begin position="1026"/>
        <end position="1035"/>
    </location>
</feature>
<feature type="repeat" description="WD" evidence="9">
    <location>
        <begin position="437"/>
        <end position="465"/>
    </location>
</feature>
<evidence type="ECO:0000313" key="13">
    <source>
        <dbReference type="EMBL" id="OEU21680.1"/>
    </source>
</evidence>
<feature type="region of interest" description="Disordered" evidence="10">
    <location>
        <begin position="1021"/>
        <end position="1042"/>
    </location>
</feature>
<dbReference type="AlphaFoldDB" id="A0A1E7FU42"/>
<keyword evidence="6" id="KW-0805">Transcription regulation</keyword>
<dbReference type="InterPro" id="IPR055410">
    <property type="entry name" value="Beta-prop_CAF1B_HIR1"/>
</dbReference>
<feature type="compositionally biased region" description="Acidic residues" evidence="10">
    <location>
        <begin position="754"/>
        <end position="764"/>
    </location>
</feature>
<feature type="compositionally biased region" description="Polar residues" evidence="10">
    <location>
        <begin position="61"/>
        <end position="72"/>
    </location>
</feature>
<dbReference type="Pfam" id="PF24105">
    <property type="entry name" value="Beta-prop_CAF1B_HIR1"/>
    <property type="match status" value="1"/>
</dbReference>
<comment type="subcellular location">
    <subcellularLocation>
        <location evidence="1">Nucleus</location>
    </subcellularLocation>
</comment>
<evidence type="ECO:0000259" key="12">
    <source>
        <dbReference type="Pfam" id="PF24105"/>
    </source>
</evidence>
<evidence type="ECO:0000313" key="14">
    <source>
        <dbReference type="Proteomes" id="UP000095751"/>
    </source>
</evidence>
<evidence type="ECO:0000256" key="10">
    <source>
        <dbReference type="SAM" id="MobiDB-lite"/>
    </source>
</evidence>
<dbReference type="Proteomes" id="UP000095751">
    <property type="component" value="Unassembled WGS sequence"/>
</dbReference>
<feature type="compositionally biased region" description="Low complexity" evidence="10">
    <location>
        <begin position="251"/>
        <end position="282"/>
    </location>
</feature>
<feature type="region of interest" description="Disordered" evidence="10">
    <location>
        <begin position="20"/>
        <end position="82"/>
    </location>
</feature>
<feature type="domain" description="Protein HIRA-like C-terminal" evidence="11">
    <location>
        <begin position="1048"/>
        <end position="1169"/>
    </location>
</feature>